<comment type="subcellular location">
    <subcellularLocation>
        <location evidence="1">Cytoplasm</location>
    </subcellularLocation>
</comment>
<dbReference type="SUPFAM" id="SSF50249">
    <property type="entry name" value="Nucleic acid-binding proteins"/>
    <property type="match status" value="1"/>
</dbReference>
<dbReference type="Pfam" id="PF00313">
    <property type="entry name" value="CSD"/>
    <property type="match status" value="1"/>
</dbReference>
<evidence type="ECO:0000259" key="4">
    <source>
        <dbReference type="PROSITE" id="PS51857"/>
    </source>
</evidence>
<evidence type="ECO:0000256" key="3">
    <source>
        <dbReference type="SAM" id="Phobius"/>
    </source>
</evidence>
<keyword evidence="3" id="KW-0812">Transmembrane</keyword>
<dbReference type="RefSeq" id="WP_168989554.1">
    <property type="nucleotide sequence ID" value="NZ_CAWPHM010000082.1"/>
</dbReference>
<dbReference type="Pfam" id="PF05901">
    <property type="entry name" value="Excalibur"/>
    <property type="match status" value="1"/>
</dbReference>
<dbReference type="PROSITE" id="PS00352">
    <property type="entry name" value="CSD_1"/>
    <property type="match status" value="1"/>
</dbReference>
<feature type="transmembrane region" description="Helical" evidence="3">
    <location>
        <begin position="92"/>
        <end position="113"/>
    </location>
</feature>
<dbReference type="AlphaFoldDB" id="A0A972FAI0"/>
<evidence type="ECO:0000256" key="2">
    <source>
        <dbReference type="SAM" id="MobiDB-lite"/>
    </source>
</evidence>
<dbReference type="GO" id="GO:0005829">
    <property type="term" value="C:cytosol"/>
    <property type="evidence" value="ECO:0007669"/>
    <property type="project" value="UniProtKB-ARBA"/>
</dbReference>
<reference evidence="5" key="1">
    <citation type="submission" date="2019-12" db="EMBL/GenBank/DDBJ databases">
        <title>Comparative genomics gives insights into the taxonomy of the Azoarcus-Aromatoleum group and reveals separate origins of nif in the plant-associated Azoarcus and non-plant-associated Aromatoleum sub-groups.</title>
        <authorList>
            <person name="Lafos M."/>
            <person name="Maluk M."/>
            <person name="Batista M."/>
            <person name="Junghare M."/>
            <person name="Carmona M."/>
            <person name="Faoro H."/>
            <person name="Cruz L.M."/>
            <person name="Battistoni F."/>
            <person name="De Souza E."/>
            <person name="Pedrosa F."/>
            <person name="Chen W.-M."/>
            <person name="Poole P.S."/>
            <person name="Dixon R.A."/>
            <person name="James E.K."/>
        </authorList>
    </citation>
    <scope>NUCLEOTIDE SEQUENCE</scope>
    <source>
        <strain evidence="5">NSC3</strain>
    </source>
</reference>
<dbReference type="InterPro" id="IPR002059">
    <property type="entry name" value="CSP_DNA-bd"/>
</dbReference>
<sequence>MRIEGKLAKWNDDRGFGFIQPSEGGPEVFVHISAFPRDGQRPQLGERLLFQIRVEEGKKKAQSVVCPDRRTQAPARPRHAQQRHRPGPRSGLFGRLVPVLLLVALVTYGYGLYSERSASRYAASSPVPPRSAQAVQSSFEVSSFRCDGRQYCSQMTSCEEAKFFLRNCPNVKMDGDGNGIPCEQQWCGSGFR</sequence>
<keyword evidence="3" id="KW-1133">Transmembrane helix</keyword>
<proteinExistence type="predicted"/>
<dbReference type="PROSITE" id="PS51857">
    <property type="entry name" value="CSD_2"/>
    <property type="match status" value="1"/>
</dbReference>
<dbReference type="EMBL" id="WTVM01000174">
    <property type="protein sequence ID" value="NMG04925.1"/>
    <property type="molecule type" value="Genomic_DNA"/>
</dbReference>
<dbReference type="CDD" id="cd04458">
    <property type="entry name" value="CSP_CDS"/>
    <property type="match status" value="1"/>
</dbReference>
<comment type="caution">
    <text evidence="5">The sequence shown here is derived from an EMBL/GenBank/DDBJ whole genome shotgun (WGS) entry which is preliminary data.</text>
</comment>
<evidence type="ECO:0000313" key="5">
    <source>
        <dbReference type="EMBL" id="NMG04925.1"/>
    </source>
</evidence>
<gene>
    <name evidence="5" type="ORF">GPA21_18400</name>
</gene>
<dbReference type="SMART" id="SM00357">
    <property type="entry name" value="CSP"/>
    <property type="match status" value="1"/>
</dbReference>
<keyword evidence="3" id="KW-0472">Membrane</keyword>
<accession>A0A972FAI0</accession>
<dbReference type="PANTHER" id="PTHR46565:SF20">
    <property type="entry name" value="COLD SHOCK DOMAIN-CONTAINING PROTEIN 4"/>
    <property type="match status" value="1"/>
</dbReference>
<evidence type="ECO:0000313" key="6">
    <source>
        <dbReference type="Proteomes" id="UP000599523"/>
    </source>
</evidence>
<dbReference type="InterPro" id="IPR019844">
    <property type="entry name" value="CSD_CS"/>
</dbReference>
<dbReference type="InterPro" id="IPR008613">
    <property type="entry name" value="Excalibur_Ca-bd_domain"/>
</dbReference>
<feature type="region of interest" description="Disordered" evidence="2">
    <location>
        <begin position="61"/>
        <end position="89"/>
    </location>
</feature>
<dbReference type="InterPro" id="IPR011129">
    <property type="entry name" value="CSD"/>
</dbReference>
<feature type="domain" description="CSD" evidence="4">
    <location>
        <begin position="2"/>
        <end position="66"/>
    </location>
</feature>
<keyword evidence="6" id="KW-1185">Reference proteome</keyword>
<name>A0A972FAI0_9RHOO</name>
<dbReference type="PANTHER" id="PTHR46565">
    <property type="entry name" value="COLD SHOCK DOMAIN PROTEIN 2"/>
    <property type="match status" value="1"/>
</dbReference>
<dbReference type="InterPro" id="IPR012340">
    <property type="entry name" value="NA-bd_OB-fold"/>
</dbReference>
<dbReference type="Proteomes" id="UP000599523">
    <property type="component" value="Unassembled WGS sequence"/>
</dbReference>
<dbReference type="Gene3D" id="2.40.50.140">
    <property type="entry name" value="Nucleic acid-binding proteins"/>
    <property type="match status" value="1"/>
</dbReference>
<organism evidence="5 6">
    <name type="scientific">Azoarcus taiwanensis</name>
    <dbReference type="NCBI Taxonomy" id="666964"/>
    <lineage>
        <taxon>Bacteria</taxon>
        <taxon>Pseudomonadati</taxon>
        <taxon>Pseudomonadota</taxon>
        <taxon>Betaproteobacteria</taxon>
        <taxon>Rhodocyclales</taxon>
        <taxon>Zoogloeaceae</taxon>
        <taxon>Azoarcus</taxon>
    </lineage>
</organism>
<feature type="compositionally biased region" description="Basic residues" evidence="2">
    <location>
        <begin position="76"/>
        <end position="87"/>
    </location>
</feature>
<dbReference type="GO" id="GO:0003676">
    <property type="term" value="F:nucleic acid binding"/>
    <property type="evidence" value="ECO:0007669"/>
    <property type="project" value="InterPro"/>
</dbReference>
<evidence type="ECO:0000256" key="1">
    <source>
        <dbReference type="RuleBase" id="RU000408"/>
    </source>
</evidence>
<protein>
    <submittedName>
        <fullName evidence="5">Cold-shock protein</fullName>
    </submittedName>
</protein>